<evidence type="ECO:0000259" key="3">
    <source>
        <dbReference type="Pfam" id="PF02719"/>
    </source>
</evidence>
<feature type="domain" description="Polysaccharide biosynthesis protein CapD-like" evidence="3">
    <location>
        <begin position="295"/>
        <end position="577"/>
    </location>
</feature>
<dbReference type="InterPro" id="IPR029063">
    <property type="entry name" value="SAM-dependent_MTases_sf"/>
</dbReference>
<evidence type="ECO:0000256" key="2">
    <source>
        <dbReference type="SAM" id="Phobius"/>
    </source>
</evidence>
<dbReference type="Proteomes" id="UP000622317">
    <property type="component" value="Unassembled WGS sequence"/>
</dbReference>
<dbReference type="CDD" id="cd05237">
    <property type="entry name" value="UDP_invert_4-6DH_SDR_e"/>
    <property type="match status" value="1"/>
</dbReference>
<gene>
    <name evidence="4" type="ORF">IEN85_16455</name>
</gene>
<proteinExistence type="inferred from homology"/>
<comment type="caution">
    <text evidence="4">The sequence shown here is derived from an EMBL/GenBank/DDBJ whole genome shotgun (WGS) entry which is preliminary data.</text>
</comment>
<name>A0A927IGD9_9BACT</name>
<keyword evidence="2" id="KW-1133">Transmembrane helix</keyword>
<keyword evidence="5" id="KW-1185">Reference proteome</keyword>
<evidence type="ECO:0000313" key="5">
    <source>
        <dbReference type="Proteomes" id="UP000622317"/>
    </source>
</evidence>
<evidence type="ECO:0000313" key="4">
    <source>
        <dbReference type="EMBL" id="MBD5781092.1"/>
    </source>
</evidence>
<feature type="transmembrane region" description="Helical" evidence="2">
    <location>
        <begin position="49"/>
        <end position="71"/>
    </location>
</feature>
<dbReference type="RefSeq" id="WP_191618197.1">
    <property type="nucleotide sequence ID" value="NZ_JACYFG010000040.1"/>
</dbReference>
<dbReference type="PANTHER" id="PTHR43318">
    <property type="entry name" value="UDP-N-ACETYLGLUCOSAMINE 4,6-DEHYDRATASE"/>
    <property type="match status" value="1"/>
</dbReference>
<comment type="similarity">
    <text evidence="1">Belongs to the polysaccharide synthase family.</text>
</comment>
<dbReference type="PANTHER" id="PTHR43318:SF1">
    <property type="entry name" value="POLYSACCHARIDE BIOSYNTHESIS PROTEIN EPSC-RELATED"/>
    <property type="match status" value="1"/>
</dbReference>
<dbReference type="InterPro" id="IPR003869">
    <property type="entry name" value="Polysac_CapD-like"/>
</dbReference>
<sequence>MKTNFNMRVHKLSRLTLLSAIYSLICVASLTLAFEFRDDFTISDATAGMLWATVFWLIPIKLVSLYFFGQYRGLLTFFRLPDVYRVGAAFGVPSVLFFIASFYTQFGILHSKAAIILDYFISVSLLCVFRTSLRIYREKRTGVRVLSDPSDQHRVVIYGAGHTGAALAADLMGKRHRPLTPVAFIDDDPFKWDKNVHGLKVYSSISKACDTNMGCGATKLIVAMPAASPSKIREITEEASKLSMKVEIVPSWEDLASGRKRVDKLRPVKIDDLLGRRSIKLHSKKVIGELSGKVVMVTGAGGTIGGELCRQIAQCNPSMVLMVERAEYLLFQTEQKLKSEFPDVASHAFIGDITDEARMDFLMGGFLPDVIFHAAAHKHVPMMEHQPGEAIRNNTLGTALLADLAIKYEVERFVFISTDKAVNPTNVMGVSKRLAEIFLQSLQDSTRIPQFVAVRFGNVLGSSGSVIPTFKRQIEEGGPITVTHPEITRYFMTVPEAVGLVLECSVDAEGGEIFVLDMGEPMKIYDLAKQMIKLSGLREGEDIDIVFSGLRPGEKLYEELQHGQETLELTENKKVFRFTGRKSNEAEVRKFLKELSPLLRSSDYNALKRKLHSFVPEYVPDYSAPTWAPSHAEVGSAYRKDGASLNGDKLVSFKGNSA</sequence>
<organism evidence="4 5">
    <name type="scientific">Pelagicoccus enzymogenes</name>
    <dbReference type="NCBI Taxonomy" id="2773457"/>
    <lineage>
        <taxon>Bacteria</taxon>
        <taxon>Pseudomonadati</taxon>
        <taxon>Verrucomicrobiota</taxon>
        <taxon>Opitutia</taxon>
        <taxon>Puniceicoccales</taxon>
        <taxon>Pelagicoccaceae</taxon>
        <taxon>Pelagicoccus</taxon>
    </lineage>
</organism>
<dbReference type="Pfam" id="PF02719">
    <property type="entry name" value="Polysacc_synt_2"/>
    <property type="match status" value="1"/>
</dbReference>
<dbReference type="Gene3D" id="3.40.50.720">
    <property type="entry name" value="NAD(P)-binding Rossmann-like Domain"/>
    <property type="match status" value="2"/>
</dbReference>
<reference evidence="4" key="1">
    <citation type="submission" date="2020-09" db="EMBL/GenBank/DDBJ databases">
        <title>Pelagicoccus enzymogenes sp. nov. with an EPS production, isolated from marine sediment.</title>
        <authorList>
            <person name="Feng X."/>
        </authorList>
    </citation>
    <scope>NUCLEOTIDE SEQUENCE</scope>
    <source>
        <strain evidence="4">NFK12</strain>
    </source>
</reference>
<dbReference type="InterPro" id="IPR051203">
    <property type="entry name" value="Polysaccharide_Synthase-Rel"/>
</dbReference>
<protein>
    <submittedName>
        <fullName evidence="4">Polysaccharide biosynthesis protein</fullName>
    </submittedName>
</protein>
<evidence type="ECO:0000256" key="1">
    <source>
        <dbReference type="ARBA" id="ARBA00007430"/>
    </source>
</evidence>
<keyword evidence="2" id="KW-0812">Transmembrane</keyword>
<dbReference type="SUPFAM" id="SSF51735">
    <property type="entry name" value="NAD(P)-binding Rossmann-fold domains"/>
    <property type="match status" value="1"/>
</dbReference>
<dbReference type="AlphaFoldDB" id="A0A927IGD9"/>
<dbReference type="InterPro" id="IPR036291">
    <property type="entry name" value="NAD(P)-bd_dom_sf"/>
</dbReference>
<dbReference type="EMBL" id="JACYFG010000040">
    <property type="protein sequence ID" value="MBD5781092.1"/>
    <property type="molecule type" value="Genomic_DNA"/>
</dbReference>
<dbReference type="SUPFAM" id="SSF53335">
    <property type="entry name" value="S-adenosyl-L-methionine-dependent methyltransferases"/>
    <property type="match status" value="1"/>
</dbReference>
<keyword evidence="2" id="KW-0472">Membrane</keyword>
<feature type="transmembrane region" description="Helical" evidence="2">
    <location>
        <begin position="83"/>
        <end position="103"/>
    </location>
</feature>
<accession>A0A927IGD9</accession>
<dbReference type="Pfam" id="PF13727">
    <property type="entry name" value="CoA_binding_3"/>
    <property type="match status" value="1"/>
</dbReference>